<dbReference type="AlphaFoldDB" id="A0AAN6MLY6"/>
<sequence>SPFAPFNRYTTTHDPTTHLAVFSFILPPLSLAPPWQAAPCSSPTPTKNPHPARLHHVLRGRPRPRAPALQHGQGRPGLVPSPGETLLRYCDLAPGATLSMHCTETLDLGVYVRGAMDVILDSGETRVLYREAWKPVLYGRLTQAHFSHQSTPVGAAFYI</sequence>
<keyword evidence="2" id="KW-1185">Reference proteome</keyword>
<reference evidence="1" key="1">
    <citation type="journal article" date="2023" name="Mol. Phylogenet. Evol.">
        <title>Genome-scale phylogeny and comparative genomics of the fungal order Sordariales.</title>
        <authorList>
            <person name="Hensen N."/>
            <person name="Bonometti L."/>
            <person name="Westerberg I."/>
            <person name="Brannstrom I.O."/>
            <person name="Guillou S."/>
            <person name="Cros-Aarteil S."/>
            <person name="Calhoun S."/>
            <person name="Haridas S."/>
            <person name="Kuo A."/>
            <person name="Mondo S."/>
            <person name="Pangilinan J."/>
            <person name="Riley R."/>
            <person name="LaButti K."/>
            <person name="Andreopoulos B."/>
            <person name="Lipzen A."/>
            <person name="Chen C."/>
            <person name="Yan M."/>
            <person name="Daum C."/>
            <person name="Ng V."/>
            <person name="Clum A."/>
            <person name="Steindorff A."/>
            <person name="Ohm R.A."/>
            <person name="Martin F."/>
            <person name="Silar P."/>
            <person name="Natvig D.O."/>
            <person name="Lalanne C."/>
            <person name="Gautier V."/>
            <person name="Ament-Velasquez S.L."/>
            <person name="Kruys A."/>
            <person name="Hutchinson M.I."/>
            <person name="Powell A.J."/>
            <person name="Barry K."/>
            <person name="Miller A.N."/>
            <person name="Grigoriev I.V."/>
            <person name="Debuchy R."/>
            <person name="Gladieux P."/>
            <person name="Hiltunen Thoren M."/>
            <person name="Johannesson H."/>
        </authorList>
    </citation>
    <scope>NUCLEOTIDE SEQUENCE</scope>
    <source>
        <strain evidence="1">CBS 103.79</strain>
    </source>
</reference>
<evidence type="ECO:0000313" key="1">
    <source>
        <dbReference type="EMBL" id="KAK3903069.1"/>
    </source>
</evidence>
<gene>
    <name evidence="1" type="ORF">C8A05DRAFT_14954</name>
</gene>
<comment type="caution">
    <text evidence="1">The sequence shown here is derived from an EMBL/GenBank/DDBJ whole genome shotgun (WGS) entry which is preliminary data.</text>
</comment>
<dbReference type="PANTHER" id="PTHR36156">
    <property type="entry name" value="SLR2101 PROTEIN"/>
    <property type="match status" value="1"/>
</dbReference>
<dbReference type="Proteomes" id="UP001303889">
    <property type="component" value="Unassembled WGS sequence"/>
</dbReference>
<dbReference type="InterPro" id="IPR047142">
    <property type="entry name" value="OryJ/VirC-like"/>
</dbReference>
<accession>A0AAN6MLY6</accession>
<organism evidence="1 2">
    <name type="scientific">Staphylotrichum tortipilum</name>
    <dbReference type="NCBI Taxonomy" id="2831512"/>
    <lineage>
        <taxon>Eukaryota</taxon>
        <taxon>Fungi</taxon>
        <taxon>Dikarya</taxon>
        <taxon>Ascomycota</taxon>
        <taxon>Pezizomycotina</taxon>
        <taxon>Sordariomycetes</taxon>
        <taxon>Sordariomycetidae</taxon>
        <taxon>Sordariales</taxon>
        <taxon>Chaetomiaceae</taxon>
        <taxon>Staphylotrichum</taxon>
    </lineage>
</organism>
<proteinExistence type="predicted"/>
<feature type="non-terminal residue" evidence="1">
    <location>
        <position position="1"/>
    </location>
</feature>
<dbReference type="Gene3D" id="2.60.120.10">
    <property type="entry name" value="Jelly Rolls"/>
    <property type="match status" value="1"/>
</dbReference>
<reference evidence="1" key="2">
    <citation type="submission" date="2023-05" db="EMBL/GenBank/DDBJ databases">
        <authorList>
            <consortium name="Lawrence Berkeley National Laboratory"/>
            <person name="Steindorff A."/>
            <person name="Hensen N."/>
            <person name="Bonometti L."/>
            <person name="Westerberg I."/>
            <person name="Brannstrom I.O."/>
            <person name="Guillou S."/>
            <person name="Cros-Aarteil S."/>
            <person name="Calhoun S."/>
            <person name="Haridas S."/>
            <person name="Kuo A."/>
            <person name="Mondo S."/>
            <person name="Pangilinan J."/>
            <person name="Riley R."/>
            <person name="Labutti K."/>
            <person name="Andreopoulos B."/>
            <person name="Lipzen A."/>
            <person name="Chen C."/>
            <person name="Yanf M."/>
            <person name="Daum C."/>
            <person name="Ng V."/>
            <person name="Clum A."/>
            <person name="Ohm R."/>
            <person name="Martin F."/>
            <person name="Silar P."/>
            <person name="Natvig D."/>
            <person name="Lalanne C."/>
            <person name="Gautier V."/>
            <person name="Ament-Velasquez S.L."/>
            <person name="Kruys A."/>
            <person name="Hutchinson M.I."/>
            <person name="Powell A.J."/>
            <person name="Barry K."/>
            <person name="Miller A.N."/>
            <person name="Grigoriev I.V."/>
            <person name="Debuchy R."/>
            <person name="Gladieux P."/>
            <person name="Thoren M.H."/>
            <person name="Johannesson H."/>
        </authorList>
    </citation>
    <scope>NUCLEOTIDE SEQUENCE</scope>
    <source>
        <strain evidence="1">CBS 103.79</strain>
    </source>
</reference>
<dbReference type="PANTHER" id="PTHR36156:SF2">
    <property type="entry name" value="CUPIN TYPE-2 DOMAIN-CONTAINING PROTEIN"/>
    <property type="match status" value="1"/>
</dbReference>
<dbReference type="EMBL" id="MU855471">
    <property type="protein sequence ID" value="KAK3903069.1"/>
    <property type="molecule type" value="Genomic_DNA"/>
</dbReference>
<dbReference type="InterPro" id="IPR014710">
    <property type="entry name" value="RmlC-like_jellyroll"/>
</dbReference>
<evidence type="ECO:0000313" key="2">
    <source>
        <dbReference type="Proteomes" id="UP001303889"/>
    </source>
</evidence>
<name>A0AAN6MLY6_9PEZI</name>
<protein>
    <submittedName>
        <fullName evidence="1">Uncharacterized protein</fullName>
    </submittedName>
</protein>